<dbReference type="AlphaFoldDB" id="A0A072UIX9"/>
<feature type="region of interest" description="Disordered" evidence="12">
    <location>
        <begin position="324"/>
        <end position="373"/>
    </location>
</feature>
<dbReference type="GO" id="GO:0000796">
    <property type="term" value="C:condensin complex"/>
    <property type="evidence" value="ECO:0000318"/>
    <property type="project" value="GO_Central"/>
</dbReference>
<keyword evidence="9 11" id="KW-0226">DNA condensation</keyword>
<evidence type="ECO:0000256" key="8">
    <source>
        <dbReference type="ARBA" id="ARBA00022776"/>
    </source>
</evidence>
<reference evidence="14" key="4">
    <citation type="journal article" date="2018" name="Nat. Plants">
        <title>Whole-genome landscape of Medicago truncatula symbiotic genes.</title>
        <authorList>
            <person name="Pecrix Y."/>
            <person name="Gamas P."/>
            <person name="Carrere S."/>
        </authorList>
    </citation>
    <scope>NUCLEOTIDE SEQUENCE</scope>
    <source>
        <tissue evidence="14">Leaves</tissue>
    </source>
</reference>
<evidence type="ECO:0000256" key="6">
    <source>
        <dbReference type="ARBA" id="ARBA00022490"/>
    </source>
</evidence>
<comment type="similarity">
    <text evidence="3 11">Belongs to the CND2 (condensin subunit 2) family.</text>
</comment>
<dbReference type="PIRSF" id="PIRSF017126">
    <property type="entry name" value="Condensin_H"/>
    <property type="match status" value="1"/>
</dbReference>
<feature type="compositionally biased region" description="Polar residues" evidence="12">
    <location>
        <begin position="358"/>
        <end position="373"/>
    </location>
</feature>
<dbReference type="STRING" id="3880.A0A072UIX9"/>
<evidence type="ECO:0000313" key="14">
    <source>
        <dbReference type="EMBL" id="RHN60384.1"/>
    </source>
</evidence>
<evidence type="ECO:0000313" key="13">
    <source>
        <dbReference type="EMBL" id="KEH29719.1"/>
    </source>
</evidence>
<keyword evidence="6" id="KW-0963">Cytoplasm</keyword>
<feature type="compositionally biased region" description="Polar residues" evidence="12">
    <location>
        <begin position="414"/>
        <end position="423"/>
    </location>
</feature>
<dbReference type="EMBL" id="CM001220">
    <property type="protein sequence ID" value="KEH29719.1"/>
    <property type="molecule type" value="Genomic_DNA"/>
</dbReference>
<sequence length="666" mass="74221">MAETLSPTKHRLPVAARIQSPTSPFILGSNDDQLERAQARAARAAAIRRKNLPVSQSLEADSDPCLNKQQIFDLFQNCIKLASENKINQKNTWELNLIDHLTDIIKAEEENDTETNFQKASCTLEAGVKIYSLRVDSVHSEAYKVLGGMNRAGQEAEQDTTLEGVNVENGQEGSRKETDKKLSPLSTLESSFEVLNVKKFDAAFVVDPLYRQTTAKFDEGGAKGLLMNNLGVYGGCRLLFDSLEVPAKCMESQNEPDISDTIDLSFARDCVEEIVLEMRVKDEISPTLRTIVNQFDENNKRPTGFQLPGQNSAEELDADFNCENGADREEYDNGATWSDDHDDQPVIADLGSNDADPSFSSYPQENEQFPSTDSDMDDRFENVDGFLFLSLGFNSKHNAWAGPDHWKYKKSKVSEVQPTSEDGSTLKPRQTKSKKQAEVDLDFTNSLEKDLSDIFAPPKNPKTLLLPESRSPCNTKLPEDCHYQPEELVKLFLLPDVKCLGRRAKRFSDADGSRDQFNENDPFPSWDNGSACGDDEAGDYEGDHHSDIEDPGTLITQPRQVSKIEVQYDKTSKQVDVQVLKVTLWDHVQESVKLSPVQDQEEIVSFKNLLANFPGECNAAANISDISPHLCFICLLHLANEKGLSIQSFPNLDDLSICLPPVGDTH</sequence>
<feature type="compositionally biased region" description="Polar residues" evidence="12">
    <location>
        <begin position="159"/>
        <end position="172"/>
    </location>
</feature>
<feature type="region of interest" description="Disordered" evidence="12">
    <location>
        <begin position="154"/>
        <end position="182"/>
    </location>
</feature>
<dbReference type="PANTHER" id="PTHR13108:SF9">
    <property type="entry name" value="CONDENSIN COMPLEX SUBUNIT 2"/>
    <property type="match status" value="1"/>
</dbReference>
<evidence type="ECO:0000256" key="3">
    <source>
        <dbReference type="ARBA" id="ARBA00009471"/>
    </source>
</evidence>
<dbReference type="GO" id="GO:0003682">
    <property type="term" value="F:chromatin binding"/>
    <property type="evidence" value="ECO:0000318"/>
    <property type="project" value="GO_Central"/>
</dbReference>
<keyword evidence="16" id="KW-1185">Reference proteome</keyword>
<evidence type="ECO:0000256" key="9">
    <source>
        <dbReference type="ARBA" id="ARBA00023067"/>
    </source>
</evidence>
<dbReference type="Proteomes" id="UP000265566">
    <property type="component" value="Chromosome 4"/>
</dbReference>
<accession>A0A072UIX9</accession>
<dbReference type="Gramene" id="rna22691">
    <property type="protein sequence ID" value="RHN60384.1"/>
    <property type="gene ID" value="gene22691"/>
</dbReference>
<keyword evidence="10 11" id="KW-0131">Cell cycle</keyword>
<dbReference type="EnsemblPlants" id="KEH29719">
    <property type="protein sequence ID" value="KEH29719"/>
    <property type="gene ID" value="MTR_4g050060"/>
</dbReference>
<keyword evidence="8 11" id="KW-0498">Mitosis</keyword>
<feature type="region of interest" description="Disordered" evidence="12">
    <location>
        <begin position="509"/>
        <end position="538"/>
    </location>
</feature>
<dbReference type="OrthoDB" id="362021at2759"/>
<dbReference type="HOGENOM" id="CLU_010510_1_0_1"/>
<reference evidence="13 16" key="1">
    <citation type="journal article" date="2011" name="Nature">
        <title>The Medicago genome provides insight into the evolution of rhizobial symbioses.</title>
        <authorList>
            <person name="Young N.D."/>
            <person name="Debelle F."/>
            <person name="Oldroyd G.E."/>
            <person name="Geurts R."/>
            <person name="Cannon S.B."/>
            <person name="Udvardi M.K."/>
            <person name="Benedito V.A."/>
            <person name="Mayer K.F."/>
            <person name="Gouzy J."/>
            <person name="Schoof H."/>
            <person name="Van de Peer Y."/>
            <person name="Proost S."/>
            <person name="Cook D.R."/>
            <person name="Meyers B.C."/>
            <person name="Spannagl M."/>
            <person name="Cheung F."/>
            <person name="De Mita S."/>
            <person name="Krishnakumar V."/>
            <person name="Gundlach H."/>
            <person name="Zhou S."/>
            <person name="Mudge J."/>
            <person name="Bharti A.K."/>
            <person name="Murray J.D."/>
            <person name="Naoumkina M.A."/>
            <person name="Rosen B."/>
            <person name="Silverstein K.A."/>
            <person name="Tang H."/>
            <person name="Rombauts S."/>
            <person name="Zhao P.X."/>
            <person name="Zhou P."/>
            <person name="Barbe V."/>
            <person name="Bardou P."/>
            <person name="Bechner M."/>
            <person name="Bellec A."/>
            <person name="Berger A."/>
            <person name="Berges H."/>
            <person name="Bidwell S."/>
            <person name="Bisseling T."/>
            <person name="Choisne N."/>
            <person name="Couloux A."/>
            <person name="Denny R."/>
            <person name="Deshpande S."/>
            <person name="Dai X."/>
            <person name="Doyle J.J."/>
            <person name="Dudez A.M."/>
            <person name="Farmer A.D."/>
            <person name="Fouteau S."/>
            <person name="Franken C."/>
            <person name="Gibelin C."/>
            <person name="Gish J."/>
            <person name="Goldstein S."/>
            <person name="Gonzalez A.J."/>
            <person name="Green P.J."/>
            <person name="Hallab A."/>
            <person name="Hartog M."/>
            <person name="Hua A."/>
            <person name="Humphray S.J."/>
            <person name="Jeong D.H."/>
            <person name="Jing Y."/>
            <person name="Jocker A."/>
            <person name="Kenton S.M."/>
            <person name="Kim D.J."/>
            <person name="Klee K."/>
            <person name="Lai H."/>
            <person name="Lang C."/>
            <person name="Lin S."/>
            <person name="Macmil S.L."/>
            <person name="Magdelenat G."/>
            <person name="Matthews L."/>
            <person name="McCorrison J."/>
            <person name="Monaghan E.L."/>
            <person name="Mun J.H."/>
            <person name="Najar F.Z."/>
            <person name="Nicholson C."/>
            <person name="Noirot C."/>
            <person name="O'Bleness M."/>
            <person name="Paule C.R."/>
            <person name="Poulain J."/>
            <person name="Prion F."/>
            <person name="Qin B."/>
            <person name="Qu C."/>
            <person name="Retzel E.F."/>
            <person name="Riddle C."/>
            <person name="Sallet E."/>
            <person name="Samain S."/>
            <person name="Samson N."/>
            <person name="Sanders I."/>
            <person name="Saurat O."/>
            <person name="Scarpelli C."/>
            <person name="Schiex T."/>
            <person name="Segurens B."/>
            <person name="Severin A.J."/>
            <person name="Sherrier D.J."/>
            <person name="Shi R."/>
            <person name="Sims S."/>
            <person name="Singer S.R."/>
            <person name="Sinharoy S."/>
            <person name="Sterck L."/>
            <person name="Viollet A."/>
            <person name="Wang B.B."/>
            <person name="Wang K."/>
            <person name="Wang M."/>
            <person name="Wang X."/>
            <person name="Warfsmann J."/>
            <person name="Weissenbach J."/>
            <person name="White D.D."/>
            <person name="White J.D."/>
            <person name="Wiley G.B."/>
            <person name="Wincker P."/>
            <person name="Xing Y."/>
            <person name="Yang L."/>
            <person name="Yao Z."/>
            <person name="Ying F."/>
            <person name="Zhai J."/>
            <person name="Zhou L."/>
            <person name="Zuber A."/>
            <person name="Denarie J."/>
            <person name="Dixon R.A."/>
            <person name="May G.D."/>
            <person name="Schwartz D.C."/>
            <person name="Rogers J."/>
            <person name="Quetier F."/>
            <person name="Town C.D."/>
            <person name="Roe B.A."/>
        </authorList>
    </citation>
    <scope>NUCLEOTIDE SEQUENCE [LARGE SCALE GENOMIC DNA]</scope>
    <source>
        <strain evidence="13">A17</strain>
        <strain evidence="15 16">cv. Jemalong A17</strain>
    </source>
</reference>
<dbReference type="InterPro" id="IPR022816">
    <property type="entry name" value="Condensin_barren_su2"/>
</dbReference>
<dbReference type="Pfam" id="PF05786">
    <property type="entry name" value="Cnd2"/>
    <property type="match status" value="2"/>
</dbReference>
<evidence type="ECO:0000256" key="1">
    <source>
        <dbReference type="ARBA" id="ARBA00004286"/>
    </source>
</evidence>
<evidence type="ECO:0000256" key="2">
    <source>
        <dbReference type="ARBA" id="ARBA00004496"/>
    </source>
</evidence>
<dbReference type="GO" id="GO:0007076">
    <property type="term" value="P:mitotic chromosome condensation"/>
    <property type="evidence" value="ECO:0000318"/>
    <property type="project" value="GO_Central"/>
</dbReference>
<reference evidence="13 16" key="2">
    <citation type="journal article" date="2014" name="BMC Genomics">
        <title>An improved genome release (version Mt4.0) for the model legume Medicago truncatula.</title>
        <authorList>
            <person name="Tang H."/>
            <person name="Krishnakumar V."/>
            <person name="Bidwell S."/>
            <person name="Rosen B."/>
            <person name="Chan A."/>
            <person name="Zhou S."/>
            <person name="Gentzbittel L."/>
            <person name="Childs K.L."/>
            <person name="Yandell M."/>
            <person name="Gundlach H."/>
            <person name="Mayer K.F."/>
            <person name="Schwartz D.C."/>
            <person name="Town C.D."/>
        </authorList>
    </citation>
    <scope>GENOME REANNOTATION</scope>
    <source>
        <strain evidence="13">A17</strain>
        <strain evidence="15 16">cv. Jemalong A17</strain>
    </source>
</reference>
<evidence type="ECO:0000256" key="4">
    <source>
        <dbReference type="ARBA" id="ARBA00016065"/>
    </source>
</evidence>
<keyword evidence="7 11" id="KW-0132">Cell division</keyword>
<protein>
    <recommendedName>
        <fullName evidence="4 11">Condensin complex subunit 2</fullName>
    </recommendedName>
</protein>
<comment type="function">
    <text evidence="11">Regulatory subunit of the condensin complex, a complex required for conversion of interphase chromatin into mitotic-like condense chromosomes.</text>
</comment>
<dbReference type="GO" id="GO:0005737">
    <property type="term" value="C:cytoplasm"/>
    <property type="evidence" value="ECO:0007669"/>
    <property type="project" value="UniProtKB-SubCell"/>
</dbReference>
<comment type="subcellular location">
    <subcellularLocation>
        <location evidence="1">Chromosome</location>
    </subcellularLocation>
    <subcellularLocation>
        <location evidence="2">Cytoplasm</location>
    </subcellularLocation>
</comment>
<gene>
    <name evidence="15" type="primary">25492165</name>
    <name evidence="13" type="ordered locus">MTR_4g050060</name>
    <name evidence="14" type="ORF">MtrunA17_Chr4g0025241</name>
</gene>
<dbReference type="EMBL" id="PSQE01000004">
    <property type="protein sequence ID" value="RHN60384.1"/>
    <property type="molecule type" value="Genomic_DNA"/>
</dbReference>
<evidence type="ECO:0000313" key="16">
    <source>
        <dbReference type="Proteomes" id="UP000002051"/>
    </source>
</evidence>
<dbReference type="PANTHER" id="PTHR13108">
    <property type="entry name" value="CONDENSIN COMPLEX SUBUNIT 2"/>
    <property type="match status" value="1"/>
</dbReference>
<evidence type="ECO:0000256" key="7">
    <source>
        <dbReference type="ARBA" id="ARBA00022618"/>
    </source>
</evidence>
<evidence type="ECO:0000256" key="12">
    <source>
        <dbReference type="SAM" id="MobiDB-lite"/>
    </source>
</evidence>
<evidence type="ECO:0000313" key="15">
    <source>
        <dbReference type="EnsemblPlants" id="KEH29719"/>
    </source>
</evidence>
<organism evidence="13 16">
    <name type="scientific">Medicago truncatula</name>
    <name type="common">Barrel medic</name>
    <name type="synonym">Medicago tribuloides</name>
    <dbReference type="NCBI Taxonomy" id="3880"/>
    <lineage>
        <taxon>Eukaryota</taxon>
        <taxon>Viridiplantae</taxon>
        <taxon>Streptophyta</taxon>
        <taxon>Embryophyta</taxon>
        <taxon>Tracheophyta</taxon>
        <taxon>Spermatophyta</taxon>
        <taxon>Magnoliopsida</taxon>
        <taxon>eudicotyledons</taxon>
        <taxon>Gunneridae</taxon>
        <taxon>Pentapetalae</taxon>
        <taxon>rosids</taxon>
        <taxon>fabids</taxon>
        <taxon>Fabales</taxon>
        <taxon>Fabaceae</taxon>
        <taxon>Papilionoideae</taxon>
        <taxon>50 kb inversion clade</taxon>
        <taxon>NPAAA clade</taxon>
        <taxon>Hologalegina</taxon>
        <taxon>IRL clade</taxon>
        <taxon>Trifolieae</taxon>
        <taxon>Medicago</taxon>
    </lineage>
</organism>
<dbReference type="Proteomes" id="UP000002051">
    <property type="component" value="Chromosome 4"/>
</dbReference>
<reference evidence="15" key="3">
    <citation type="submission" date="2015-04" db="UniProtKB">
        <authorList>
            <consortium name="EnsemblPlants"/>
        </authorList>
    </citation>
    <scope>IDENTIFICATION</scope>
    <source>
        <strain evidence="15">cv. Jemalong A17</strain>
    </source>
</reference>
<evidence type="ECO:0000256" key="10">
    <source>
        <dbReference type="ARBA" id="ARBA00023306"/>
    </source>
</evidence>
<evidence type="ECO:0000256" key="5">
    <source>
        <dbReference type="ARBA" id="ARBA00022454"/>
    </source>
</evidence>
<evidence type="ECO:0000256" key="11">
    <source>
        <dbReference type="PIRNR" id="PIRNR017126"/>
    </source>
</evidence>
<dbReference type="GO" id="GO:0051301">
    <property type="term" value="P:cell division"/>
    <property type="evidence" value="ECO:0007669"/>
    <property type="project" value="UniProtKB-KW"/>
</dbReference>
<feature type="region of interest" description="Disordered" evidence="12">
    <location>
        <begin position="411"/>
        <end position="437"/>
    </location>
</feature>
<feature type="compositionally biased region" description="Basic and acidic residues" evidence="12">
    <location>
        <begin position="173"/>
        <end position="182"/>
    </location>
</feature>
<name>A0A072UIX9_MEDTR</name>
<keyword evidence="5" id="KW-0158">Chromosome</keyword>
<dbReference type="KEGG" id="mtr:25492165"/>
<proteinExistence type="inferred from homology"/>